<name>A0A9P5AGR6_9HYPO</name>
<reference evidence="2" key="1">
    <citation type="journal article" date="2017" name="Mycologia">
        <title>Fusarium algeriense, sp. nov., a novel toxigenic crown rot pathogen of durum wheat from Algeria is nested in the Fusarium burgessii species complex.</title>
        <authorList>
            <person name="Laraba I."/>
            <person name="Keddad A."/>
            <person name="Boureghda H."/>
            <person name="Abdallah N."/>
            <person name="Vaughan M.M."/>
            <person name="Proctor R.H."/>
            <person name="Busman M."/>
            <person name="O'Donnell K."/>
        </authorList>
    </citation>
    <scope>NUCLEOTIDE SEQUENCE</scope>
    <source>
        <strain evidence="2">NRRL 25174</strain>
    </source>
</reference>
<organism evidence="2 3">
    <name type="scientific">Fusarium beomiforme</name>
    <dbReference type="NCBI Taxonomy" id="44412"/>
    <lineage>
        <taxon>Eukaryota</taxon>
        <taxon>Fungi</taxon>
        <taxon>Dikarya</taxon>
        <taxon>Ascomycota</taxon>
        <taxon>Pezizomycotina</taxon>
        <taxon>Sordariomycetes</taxon>
        <taxon>Hypocreomycetidae</taxon>
        <taxon>Hypocreales</taxon>
        <taxon>Nectriaceae</taxon>
        <taxon>Fusarium</taxon>
        <taxon>Fusarium burgessii species complex</taxon>
    </lineage>
</organism>
<dbReference type="Proteomes" id="UP000730481">
    <property type="component" value="Unassembled WGS sequence"/>
</dbReference>
<evidence type="ECO:0000313" key="2">
    <source>
        <dbReference type="EMBL" id="KAF4337642.1"/>
    </source>
</evidence>
<dbReference type="OrthoDB" id="3440371at2759"/>
<accession>A0A9P5AGR6</accession>
<proteinExistence type="predicted"/>
<gene>
    <name evidence="2" type="ORF">FBEOM_8476</name>
</gene>
<comment type="caution">
    <text evidence="2">The sequence shown here is derived from an EMBL/GenBank/DDBJ whole genome shotgun (WGS) entry which is preliminary data.</text>
</comment>
<sequence>MWPPKLRDHQADGHDVEQNETTPWLQHTGWPRLFHNRPFGIIAATARKPKPAWNEDYLLGQWHDTALRSPAVVETQLRVILRGVDIMVDRACFTLAKTSYRSRCWLNTYWKDTFWPHEFKAVNCLKRYVDIWKRFICYVFRVQHFETQQQQDIYNLRLGRDETAMMRHILYLVALLQQDSESSNWDEGREDKEDEPGDCDNGDEYEDEDNDGDGADEEYINEYDRVETCRKQHQKPGPSVVSHFCAVSHFWAQLSLLSWLAPPRGMSQRVV</sequence>
<feature type="region of interest" description="Disordered" evidence="1">
    <location>
        <begin position="1"/>
        <end position="21"/>
    </location>
</feature>
<reference evidence="2" key="2">
    <citation type="submission" date="2020-02" db="EMBL/GenBank/DDBJ databases">
        <title>Identification and distribution of gene clusters putatively required for synthesis of sphingolipid metabolism inhibitors in phylogenetically diverse species of the filamentous fungus Fusarium.</title>
        <authorList>
            <person name="Kim H.-S."/>
            <person name="Busman M."/>
            <person name="Brown D.W."/>
            <person name="Divon H."/>
            <person name="Uhlig S."/>
            <person name="Proctor R.H."/>
        </authorList>
    </citation>
    <scope>NUCLEOTIDE SEQUENCE</scope>
    <source>
        <strain evidence="2">NRRL 25174</strain>
    </source>
</reference>
<dbReference type="AlphaFoldDB" id="A0A9P5AGR6"/>
<feature type="compositionally biased region" description="Acidic residues" evidence="1">
    <location>
        <begin position="192"/>
        <end position="216"/>
    </location>
</feature>
<evidence type="ECO:0000256" key="1">
    <source>
        <dbReference type="SAM" id="MobiDB-lite"/>
    </source>
</evidence>
<protein>
    <submittedName>
        <fullName evidence="2">Uncharacterized protein</fullName>
    </submittedName>
</protein>
<feature type="region of interest" description="Disordered" evidence="1">
    <location>
        <begin position="182"/>
        <end position="216"/>
    </location>
</feature>
<dbReference type="EMBL" id="PVQB02000390">
    <property type="protein sequence ID" value="KAF4337642.1"/>
    <property type="molecule type" value="Genomic_DNA"/>
</dbReference>
<keyword evidence="3" id="KW-1185">Reference proteome</keyword>
<feature type="compositionally biased region" description="Basic and acidic residues" evidence="1">
    <location>
        <begin position="1"/>
        <end position="17"/>
    </location>
</feature>
<evidence type="ECO:0000313" key="3">
    <source>
        <dbReference type="Proteomes" id="UP000730481"/>
    </source>
</evidence>